<accession>A0A7S7RAJ3</accession>
<dbReference type="EMBL" id="CP063356">
    <property type="protein sequence ID" value="QOY34941.1"/>
    <property type="molecule type" value="Genomic_DNA"/>
</dbReference>
<dbReference type="RefSeq" id="WP_194269157.1">
    <property type="nucleotide sequence ID" value="NZ_CP063356.2"/>
</dbReference>
<reference evidence="1 2" key="2">
    <citation type="journal article" date="2019" name="Int. J. Syst. Evol. Microbiol.">
        <title>Anaerobacillus isosaccharinicus sp. nov., an alkaliphilic bacterium which degrades isosaccharinic acid.</title>
        <authorList>
            <person name="Bassil N.M."/>
            <person name="Lloyd J.R."/>
        </authorList>
    </citation>
    <scope>NUCLEOTIDE SEQUENCE [LARGE SCALE GENOMIC DNA]</scope>
    <source>
        <strain evidence="1 2">NB2006</strain>
    </source>
</reference>
<protein>
    <submittedName>
        <fullName evidence="1">Uncharacterized protein</fullName>
    </submittedName>
</protein>
<gene>
    <name evidence="1" type="ORF">AWH56_019820</name>
</gene>
<keyword evidence="2" id="KW-1185">Reference proteome</keyword>
<sequence length="58" mass="6625">MSKIHGTHLYSVSFVRHSKIRRRKFVNRAKSQDPTELKTKSNNEGIVVARNSFSVIPA</sequence>
<name>A0A7S7RAJ3_9BACI</name>
<dbReference type="AlphaFoldDB" id="A0A7S7RAJ3"/>
<reference evidence="1 2" key="1">
    <citation type="journal article" date="2017" name="Genome Announc.">
        <title>Draft Genome Sequences of Four Alkaliphilic Bacteria Belonging to the Anaerobacillus Genus.</title>
        <authorList>
            <person name="Bassil N.M."/>
            <person name="Lloyd J.R."/>
        </authorList>
    </citation>
    <scope>NUCLEOTIDE SEQUENCE [LARGE SCALE GENOMIC DNA]</scope>
    <source>
        <strain evidence="1 2">NB2006</strain>
    </source>
</reference>
<proteinExistence type="predicted"/>
<evidence type="ECO:0000313" key="1">
    <source>
        <dbReference type="EMBL" id="QOY34941.1"/>
    </source>
</evidence>
<evidence type="ECO:0000313" key="2">
    <source>
        <dbReference type="Proteomes" id="UP000180175"/>
    </source>
</evidence>
<dbReference type="KEGG" id="aia:AWH56_019820"/>
<organism evidence="1 2">
    <name type="scientific">Anaerobacillus isosaccharinicus</name>
    <dbReference type="NCBI Taxonomy" id="1532552"/>
    <lineage>
        <taxon>Bacteria</taxon>
        <taxon>Bacillati</taxon>
        <taxon>Bacillota</taxon>
        <taxon>Bacilli</taxon>
        <taxon>Bacillales</taxon>
        <taxon>Bacillaceae</taxon>
        <taxon>Anaerobacillus</taxon>
    </lineage>
</organism>
<dbReference type="Proteomes" id="UP000180175">
    <property type="component" value="Chromosome"/>
</dbReference>